<dbReference type="Proteomes" id="UP000054270">
    <property type="component" value="Unassembled WGS sequence"/>
</dbReference>
<protein>
    <submittedName>
        <fullName evidence="1">Uncharacterized protein</fullName>
    </submittedName>
</protein>
<dbReference type="EMBL" id="KN817680">
    <property type="protein sequence ID" value="KJA14411.1"/>
    <property type="molecule type" value="Genomic_DNA"/>
</dbReference>
<gene>
    <name evidence="1" type="ORF">HYPSUDRAFT_72603</name>
</gene>
<evidence type="ECO:0000313" key="2">
    <source>
        <dbReference type="Proteomes" id="UP000054270"/>
    </source>
</evidence>
<evidence type="ECO:0000313" key="1">
    <source>
        <dbReference type="EMBL" id="KJA14411.1"/>
    </source>
</evidence>
<dbReference type="AlphaFoldDB" id="A0A0D2NCT3"/>
<keyword evidence="2" id="KW-1185">Reference proteome</keyword>
<proteinExistence type="predicted"/>
<name>A0A0D2NCT3_HYPSF</name>
<organism evidence="1 2">
    <name type="scientific">Hypholoma sublateritium (strain FD-334 SS-4)</name>
    <dbReference type="NCBI Taxonomy" id="945553"/>
    <lineage>
        <taxon>Eukaryota</taxon>
        <taxon>Fungi</taxon>
        <taxon>Dikarya</taxon>
        <taxon>Basidiomycota</taxon>
        <taxon>Agaricomycotina</taxon>
        <taxon>Agaricomycetes</taxon>
        <taxon>Agaricomycetidae</taxon>
        <taxon>Agaricales</taxon>
        <taxon>Agaricineae</taxon>
        <taxon>Strophariaceae</taxon>
        <taxon>Hypholoma</taxon>
    </lineage>
</organism>
<reference evidence="2" key="1">
    <citation type="submission" date="2014-04" db="EMBL/GenBank/DDBJ databases">
        <title>Evolutionary Origins and Diversification of the Mycorrhizal Mutualists.</title>
        <authorList>
            <consortium name="DOE Joint Genome Institute"/>
            <consortium name="Mycorrhizal Genomics Consortium"/>
            <person name="Kohler A."/>
            <person name="Kuo A."/>
            <person name="Nagy L.G."/>
            <person name="Floudas D."/>
            <person name="Copeland A."/>
            <person name="Barry K.W."/>
            <person name="Cichocki N."/>
            <person name="Veneault-Fourrey C."/>
            <person name="LaButti K."/>
            <person name="Lindquist E.A."/>
            <person name="Lipzen A."/>
            <person name="Lundell T."/>
            <person name="Morin E."/>
            <person name="Murat C."/>
            <person name="Riley R."/>
            <person name="Ohm R."/>
            <person name="Sun H."/>
            <person name="Tunlid A."/>
            <person name="Henrissat B."/>
            <person name="Grigoriev I.V."/>
            <person name="Hibbett D.S."/>
            <person name="Martin F."/>
        </authorList>
    </citation>
    <scope>NUCLEOTIDE SEQUENCE [LARGE SCALE GENOMIC DNA]</scope>
    <source>
        <strain evidence="2">FD-334 SS-4</strain>
    </source>
</reference>
<accession>A0A0D2NCT3</accession>
<sequence>MSNQSHCIRLASEYSLFRYPTSPYSQEYQYLIVFTRNSNGISWLSLIAQVLSLTFPMK</sequence>